<proteinExistence type="predicted"/>
<name>A0ABT5J6N8_RHOTP</name>
<dbReference type="Proteomes" id="UP001165652">
    <property type="component" value="Unassembled WGS sequence"/>
</dbReference>
<organism evidence="1 2">
    <name type="scientific">Rhodoplanes tepidamans</name>
    <name type="common">Rhodoplanes cryptolactis</name>
    <dbReference type="NCBI Taxonomy" id="200616"/>
    <lineage>
        <taxon>Bacteria</taxon>
        <taxon>Pseudomonadati</taxon>
        <taxon>Pseudomonadota</taxon>
        <taxon>Alphaproteobacteria</taxon>
        <taxon>Hyphomicrobiales</taxon>
        <taxon>Nitrobacteraceae</taxon>
        <taxon>Rhodoplanes</taxon>
    </lineage>
</organism>
<dbReference type="EMBL" id="JAQQLI010000007">
    <property type="protein sequence ID" value="MDC7785322.1"/>
    <property type="molecule type" value="Genomic_DNA"/>
</dbReference>
<comment type="caution">
    <text evidence="1">The sequence shown here is derived from an EMBL/GenBank/DDBJ whole genome shotgun (WGS) entry which is preliminary data.</text>
</comment>
<gene>
    <name evidence="1" type="ORF">PQJ73_06470</name>
</gene>
<evidence type="ECO:0000313" key="2">
    <source>
        <dbReference type="Proteomes" id="UP001165652"/>
    </source>
</evidence>
<keyword evidence="2" id="KW-1185">Reference proteome</keyword>
<reference evidence="1" key="2">
    <citation type="submission" date="2023-02" db="EMBL/GenBank/DDBJ databases">
        <authorList>
            <person name="Rayyan A."/>
            <person name="Meyer T."/>
            <person name="Kyndt J.A."/>
        </authorList>
    </citation>
    <scope>NUCLEOTIDE SEQUENCE</scope>
    <source>
        <strain evidence="1">DSM 9987</strain>
    </source>
</reference>
<sequence>MSSKKTNNKATLLMGLKILIETIERMSEKELAALSSGEASLELAMHSRATETSTKPTAHDRLTGIDFDQIEIELNVAESTEEGFRILRNFQLTRFELERIARKLEIAVMKQDTVLRLEEKIIEALVGSRLNSRAVRGR</sequence>
<evidence type="ECO:0000313" key="1">
    <source>
        <dbReference type="EMBL" id="MDC7785322.1"/>
    </source>
</evidence>
<dbReference type="RefSeq" id="WP_272776169.1">
    <property type="nucleotide sequence ID" value="NZ_JAQQLI010000007.1"/>
</dbReference>
<accession>A0ABT5J6N8</accession>
<reference evidence="1" key="1">
    <citation type="journal article" date="2023" name="Microbiol Resour">
        <title>Genome Sequences of Rhodoplanes serenus and Two Thermotolerant Strains, Rhodoplanes tepidamans and 'Rhodoplanes cryptolactis,' Further Refine the Genus.</title>
        <authorList>
            <person name="Rayyan A.A."/>
            <person name="Kyndt J.A."/>
        </authorList>
    </citation>
    <scope>NUCLEOTIDE SEQUENCE</scope>
    <source>
        <strain evidence="1">DSM 9987</strain>
    </source>
</reference>
<protein>
    <submittedName>
        <fullName evidence="1">Uncharacterized protein</fullName>
    </submittedName>
</protein>